<dbReference type="InterPro" id="IPR016130">
    <property type="entry name" value="Tyr_Pase_AS"/>
</dbReference>
<protein>
    <recommendedName>
        <fullName evidence="6">Tyrosine specific protein phosphatases domain-containing protein</fullName>
    </recommendedName>
</protein>
<dbReference type="InterPro" id="IPR000340">
    <property type="entry name" value="Dual-sp_phosphatase_cat-dom"/>
</dbReference>
<evidence type="ECO:0000259" key="3">
    <source>
        <dbReference type="PROSITE" id="PS50056"/>
    </source>
</evidence>
<dbReference type="GO" id="GO:0004484">
    <property type="term" value="F:mRNA guanylyltransferase activity"/>
    <property type="evidence" value="ECO:0007669"/>
    <property type="project" value="TreeGrafter"/>
</dbReference>
<evidence type="ECO:0000313" key="5">
    <source>
        <dbReference type="Proteomes" id="UP000693981"/>
    </source>
</evidence>
<feature type="domain" description="Tyrosine-protein phosphatase" evidence="2">
    <location>
        <begin position="25"/>
        <end position="192"/>
    </location>
</feature>
<reference evidence="4" key="1">
    <citation type="submission" date="2021-02" db="EMBL/GenBank/DDBJ databases">
        <authorList>
            <person name="Palmer J.M."/>
        </authorList>
    </citation>
    <scope>NUCLEOTIDE SEQUENCE</scope>
    <source>
        <strain evidence="4">SCRP23</strain>
    </source>
</reference>
<dbReference type="Pfam" id="PF00782">
    <property type="entry name" value="DSPc"/>
    <property type="match status" value="1"/>
</dbReference>
<sequence>MPKKHKLPENWVNVPKIGAIVGTSRFVALRVPLDSKFLHNFGRENKDELWTPSTFLEAQRAANLNVKMLIDLTNTFKYYDGHKEFADSGVEYVKLRIEGFRGPPAAKDVEKFMEIVDNFFTKEAEGTIAVHCTHGLNRTGYLIVNYMVERQGFSVTEALAAFSLARPPGLIKHMYVEELYTRLGLKEEVQMPDLPAWAVAKYAARQN</sequence>
<feature type="domain" description="Tyrosine specific protein phosphatases" evidence="3">
    <location>
        <begin position="110"/>
        <end position="167"/>
    </location>
</feature>
<evidence type="ECO:0008006" key="6">
    <source>
        <dbReference type="Google" id="ProtNLM"/>
    </source>
</evidence>
<keyword evidence="1" id="KW-0904">Protein phosphatase</keyword>
<dbReference type="InterPro" id="IPR051029">
    <property type="entry name" value="mRNA_Capping_Enz/RNA_Phosphat"/>
</dbReference>
<dbReference type="PROSITE" id="PS00383">
    <property type="entry name" value="TYR_PHOSPHATASE_1"/>
    <property type="match status" value="1"/>
</dbReference>
<gene>
    <name evidence="4" type="ORF">PHYBOEH_003686</name>
</gene>
<dbReference type="EMBL" id="JAGDFL010000203">
    <property type="protein sequence ID" value="KAG7395495.1"/>
    <property type="molecule type" value="Genomic_DNA"/>
</dbReference>
<dbReference type="PANTHER" id="PTHR10367:SF17">
    <property type="entry name" value="MRNA-CAPPING ENZYME"/>
    <property type="match status" value="1"/>
</dbReference>
<dbReference type="Proteomes" id="UP000693981">
    <property type="component" value="Unassembled WGS sequence"/>
</dbReference>
<dbReference type="SMART" id="SM00195">
    <property type="entry name" value="DSPc"/>
    <property type="match status" value="1"/>
</dbReference>
<keyword evidence="1" id="KW-0378">Hydrolase</keyword>
<accession>A0A8T1WPX3</accession>
<dbReference type="PROSITE" id="PS50054">
    <property type="entry name" value="TYR_PHOSPHATASE_DUAL"/>
    <property type="match status" value="1"/>
</dbReference>
<dbReference type="OrthoDB" id="200924at2759"/>
<name>A0A8T1WPX3_9STRA</name>
<keyword evidence="5" id="KW-1185">Reference proteome</keyword>
<dbReference type="CDD" id="cd14502">
    <property type="entry name" value="RNA_5'-triphosphatase"/>
    <property type="match status" value="1"/>
</dbReference>
<dbReference type="InterPro" id="IPR020422">
    <property type="entry name" value="TYR_PHOSPHATASE_DUAL_dom"/>
</dbReference>
<proteinExistence type="predicted"/>
<dbReference type="GO" id="GO:0006370">
    <property type="term" value="P:7-methylguanosine mRNA capping"/>
    <property type="evidence" value="ECO:0007669"/>
    <property type="project" value="TreeGrafter"/>
</dbReference>
<dbReference type="AlphaFoldDB" id="A0A8T1WPX3"/>
<evidence type="ECO:0000313" key="4">
    <source>
        <dbReference type="EMBL" id="KAG7395495.1"/>
    </source>
</evidence>
<dbReference type="PROSITE" id="PS50056">
    <property type="entry name" value="TYR_PHOSPHATASE_2"/>
    <property type="match status" value="1"/>
</dbReference>
<comment type="caution">
    <text evidence="4">The sequence shown here is derived from an EMBL/GenBank/DDBJ whole genome shotgun (WGS) entry which is preliminary data.</text>
</comment>
<dbReference type="GO" id="GO:0004721">
    <property type="term" value="F:phosphoprotein phosphatase activity"/>
    <property type="evidence" value="ECO:0007669"/>
    <property type="project" value="UniProtKB-KW"/>
</dbReference>
<evidence type="ECO:0000256" key="1">
    <source>
        <dbReference type="ARBA" id="ARBA00022912"/>
    </source>
</evidence>
<evidence type="ECO:0000259" key="2">
    <source>
        <dbReference type="PROSITE" id="PS50054"/>
    </source>
</evidence>
<dbReference type="InterPro" id="IPR000387">
    <property type="entry name" value="Tyr_Pase_dom"/>
</dbReference>
<organism evidence="4 5">
    <name type="scientific">Phytophthora boehmeriae</name>
    <dbReference type="NCBI Taxonomy" id="109152"/>
    <lineage>
        <taxon>Eukaryota</taxon>
        <taxon>Sar</taxon>
        <taxon>Stramenopiles</taxon>
        <taxon>Oomycota</taxon>
        <taxon>Peronosporomycetes</taxon>
        <taxon>Peronosporales</taxon>
        <taxon>Peronosporaceae</taxon>
        <taxon>Phytophthora</taxon>
    </lineage>
</organism>
<dbReference type="PANTHER" id="PTHR10367">
    <property type="entry name" value="MRNA-CAPPING ENZYME"/>
    <property type="match status" value="1"/>
</dbReference>